<dbReference type="CDD" id="cd11290">
    <property type="entry name" value="gelsolin_S1_like"/>
    <property type="match status" value="1"/>
</dbReference>
<keyword evidence="4" id="KW-1185">Reference proteome</keyword>
<feature type="domain" description="Gelsolin-like" evidence="2">
    <location>
        <begin position="262"/>
        <end position="335"/>
    </location>
</feature>
<organism evidence="3 4">
    <name type="scientific">Leersia perrieri</name>
    <dbReference type="NCBI Taxonomy" id="77586"/>
    <lineage>
        <taxon>Eukaryota</taxon>
        <taxon>Viridiplantae</taxon>
        <taxon>Streptophyta</taxon>
        <taxon>Embryophyta</taxon>
        <taxon>Tracheophyta</taxon>
        <taxon>Spermatophyta</taxon>
        <taxon>Magnoliopsida</taxon>
        <taxon>Liliopsida</taxon>
        <taxon>Poales</taxon>
        <taxon>Poaceae</taxon>
        <taxon>BOP clade</taxon>
        <taxon>Oryzoideae</taxon>
        <taxon>Oryzeae</taxon>
        <taxon>Oryzinae</taxon>
        <taxon>Leersia</taxon>
    </lineage>
</organism>
<dbReference type="InterPro" id="IPR007122">
    <property type="entry name" value="Villin/Gelsolin"/>
</dbReference>
<dbReference type="GO" id="GO:0051015">
    <property type="term" value="F:actin filament binding"/>
    <property type="evidence" value="ECO:0007669"/>
    <property type="project" value="EnsemblPlants"/>
</dbReference>
<feature type="domain" description="Gelsolin-like" evidence="2">
    <location>
        <begin position="147"/>
        <end position="212"/>
    </location>
</feature>
<dbReference type="FunFam" id="3.40.20.10:FF:000059">
    <property type="entry name" value="Villin-like 1"/>
    <property type="match status" value="1"/>
</dbReference>
<dbReference type="PANTHER" id="PTHR11977:SF25">
    <property type="entry name" value="VILLIN-1"/>
    <property type="match status" value="1"/>
</dbReference>
<dbReference type="InterPro" id="IPR029006">
    <property type="entry name" value="ADF-H/Gelsolin-like_dom_sf"/>
</dbReference>
<dbReference type="eggNOG" id="KOG0443">
    <property type="taxonomic scope" value="Eukaryota"/>
</dbReference>
<dbReference type="SMART" id="SM00262">
    <property type="entry name" value="GEL"/>
    <property type="match status" value="6"/>
</dbReference>
<feature type="domain" description="Gelsolin-like" evidence="2">
    <location>
        <begin position="543"/>
        <end position="579"/>
    </location>
</feature>
<dbReference type="HOGENOM" id="CLU_002568_2_1_1"/>
<dbReference type="AlphaFoldDB" id="A0A0D9WCY4"/>
<dbReference type="Gramene" id="LPERR05G03380.1">
    <property type="protein sequence ID" value="LPERR05G03380.1"/>
    <property type="gene ID" value="LPERR05G03380"/>
</dbReference>
<reference evidence="3 4" key="1">
    <citation type="submission" date="2012-08" db="EMBL/GenBank/DDBJ databases">
        <title>Oryza genome evolution.</title>
        <authorList>
            <person name="Wing R.A."/>
        </authorList>
    </citation>
    <scope>NUCLEOTIDE SEQUENCE</scope>
</reference>
<accession>A0A0D9WCY4</accession>
<evidence type="ECO:0000259" key="2">
    <source>
        <dbReference type="Pfam" id="PF00626"/>
    </source>
</evidence>
<dbReference type="InterPro" id="IPR007123">
    <property type="entry name" value="Gelsolin-like_dom"/>
</dbReference>
<dbReference type="CDD" id="cd11288">
    <property type="entry name" value="gelsolin_S5_like"/>
    <property type="match status" value="1"/>
</dbReference>
<dbReference type="STRING" id="77586.A0A0D9WCY4"/>
<dbReference type="EnsemblPlants" id="LPERR05G03380.1">
    <property type="protein sequence ID" value="LPERR05G03380.1"/>
    <property type="gene ID" value="LPERR05G03380"/>
</dbReference>
<protein>
    <recommendedName>
        <fullName evidence="2">Gelsolin-like domain-containing protein</fullName>
    </recommendedName>
</protein>
<proteinExistence type="predicted"/>
<dbReference type="CDD" id="cd11293">
    <property type="entry name" value="gelsolin_S4_like"/>
    <property type="match status" value="1"/>
</dbReference>
<reference evidence="3" key="3">
    <citation type="submission" date="2015-04" db="UniProtKB">
        <authorList>
            <consortium name="EnsemblPlants"/>
        </authorList>
    </citation>
    <scope>IDENTIFICATION</scope>
</reference>
<evidence type="ECO:0000256" key="1">
    <source>
        <dbReference type="ARBA" id="ARBA00022737"/>
    </source>
</evidence>
<dbReference type="FunFam" id="3.40.20.10:FF:000001">
    <property type="entry name" value="Gelsolin"/>
    <property type="match status" value="1"/>
</dbReference>
<evidence type="ECO:0000313" key="3">
    <source>
        <dbReference type="EnsemblPlants" id="LPERR05G03380.1"/>
    </source>
</evidence>
<evidence type="ECO:0000313" key="4">
    <source>
        <dbReference type="Proteomes" id="UP000032180"/>
    </source>
</evidence>
<reference evidence="4" key="2">
    <citation type="submission" date="2013-12" db="EMBL/GenBank/DDBJ databases">
        <authorList>
            <person name="Yu Y."/>
            <person name="Lee S."/>
            <person name="de Baynast K."/>
            <person name="Wissotski M."/>
            <person name="Liu L."/>
            <person name="Talag J."/>
            <person name="Goicoechea J."/>
            <person name="Angelova A."/>
            <person name="Jetty R."/>
            <person name="Kudrna D."/>
            <person name="Golser W."/>
            <person name="Rivera L."/>
            <person name="Zhang J."/>
            <person name="Wing R."/>
        </authorList>
    </citation>
    <scope>NUCLEOTIDE SEQUENCE</scope>
</reference>
<dbReference type="Pfam" id="PF00626">
    <property type="entry name" value="Gelsolin"/>
    <property type="match status" value="5"/>
</dbReference>
<sequence length="867" mass="96755">MKGVDDAFLGVGDKPGLDIWCIMGSNLVAIEKSLHGKFYTGNTYIILSTVELKKGIRQHNVHYWVGEEAKEEHCLVASDKAVELDAALGSNTVQYRETQGEESDKFLSYFKPCIIPIQGSLSSHMRISGDKSNKITMFRCEGEHVARVTEVPFSRSSLDHKAAFIVDTQSKIFLFSGCNSSMQTRAKALDVVKHLKENQHCGRCEIAAIEDGKLVGDSDAGDFWNLFGGYAPIPHDLQDTVITELMTTACKKLFWINKRNLVPVESHVLEREMLNSDRSYILDCDAEVFLWMGMTTLVSERRTSVTALEDYVRCEGRQSNVRSVILTEGHETVEFKMHFQHWPKNVVPKLYEAGREKVAGAWTLKKGGLIQNHGAAIFKHQGYDVTEIPEDKPHHVISSNGSLKVWLVDSGSVTLLCTEEQEQLYNGDCYIIRYSYAEDGKDYHLFFAWFGQNGVNEDRVAAASLMSGMADSVKGHAVVAQVFEGREPEMFFLVFKSLIIFKGGRSLAYKNFVLQRSDMNGWYKKDGVALFRVQGLKHDCIRAIQVDLAASSLNSSHCYILQAGGSFFTWLGSLSSPSDHNMLDRMMDNFSPLKQFLLVWEGSEPDRFWEALGGRSEYSKEKHVKDWPADPHLFTCYFEQGLFKAKEVFSFSQDDLVTEEILILDCLEELYVWVGLHSGVLSKDQALDIGKMFLQAGIHQDGRRSIETTMYIITEGDEPNFFTSFFNWDYSKQAMLCNSFERKLAILKGNSQKLEPTQVVVFVAEKAAGDFVGADHAGAAITSEDVHLGLYREAREGEITGRFNRCNVTVSVDAVAVSEKPLVGCLLAAAVIVELDADHGGAAALPAVASRLVGGGRHREPSPAVSR</sequence>
<dbReference type="PRINTS" id="PR00597">
    <property type="entry name" value="GELSOLIN"/>
</dbReference>
<keyword evidence="1" id="KW-0677">Repeat</keyword>
<dbReference type="SUPFAM" id="SSF55753">
    <property type="entry name" value="Actin depolymerizing proteins"/>
    <property type="match status" value="6"/>
</dbReference>
<dbReference type="Proteomes" id="UP000032180">
    <property type="component" value="Chromosome 5"/>
</dbReference>
<feature type="domain" description="Gelsolin-like" evidence="2">
    <location>
        <begin position="421"/>
        <end position="491"/>
    </location>
</feature>
<dbReference type="Gene3D" id="3.40.20.10">
    <property type="entry name" value="Severin"/>
    <property type="match status" value="6"/>
</dbReference>
<feature type="domain" description="Gelsolin-like" evidence="2">
    <location>
        <begin position="26"/>
        <end position="107"/>
    </location>
</feature>
<dbReference type="PANTHER" id="PTHR11977">
    <property type="entry name" value="VILLIN"/>
    <property type="match status" value="1"/>
</dbReference>
<name>A0A0D9WCY4_9ORYZ</name>